<feature type="domain" description="F-box" evidence="2">
    <location>
        <begin position="97"/>
        <end position="146"/>
    </location>
</feature>
<name>A0A8H5B6P9_9AGAR</name>
<feature type="compositionally biased region" description="Basic and acidic residues" evidence="1">
    <location>
        <begin position="955"/>
        <end position="992"/>
    </location>
</feature>
<sequence length="1004" mass="112908">MVKRRRSSGVNDENLGPSLAQDPLQESSIGPSVNPPRRVSASAQDVRGSGSRSLVAPPRPAHDKVWEIKRPRLMSDADLQVLPAVIRAGAGRHKDLGILVSSMPTPILQQILGYLAPLELVQLVRNTKIIRRLLLSGGGADIWRSARAIFDVPEPPKDFNEARWAGLLFDLKCQGCKRPVFHQEWDVDWHVHRRLCSKCRKSAKIWHDYGDYPKEMFEYVSSTHREYTLVKSAVPKGRQRTGDRSLYYSDDVLPVAKQWDAHQVAIYREQPGARGRFEAWKKKRKDLIEERVKNMPVYRKWASRMKQHDSFRNDHLRSLKNMLSSWYKCKAVDIEKAAPKIRQILRYFGMHSPAKDLFSVVMAKVLPMVNRLREERLMPLTDARFDALRAMYLEYLRVTMPVSLSMYCPPLELARSEKHPALQQILDVSEELLHVPPSTGDLKPFLDVLEAYCTQCQLRQYKYWTELLGVPISTNLYLARHVFRCSESSGDPQILHGWQDCIFHLCRGLWTLHSPDLPPGASEKSFHFVEYNAKSSAVAESLIKQAGLDPDVTKPEEMDAVGPQLRAKSPDIPDDAKYLVVHQPYPLNANFELPGDYIAFALWAASVLGSPTPILGIHHRPGAWSTVILEVERKVNVNTMLGEHRWSEVLKNPREEEEGRISQVFYCLYTTTRAAQKDGWKRIHVEPEWFIDKGWNLETGPFKYPYPETHWCPELREDVTNKKIARPLPVAVKPPPPSAPSLVPGSAQWVDAVQSGRPTVQEQVGAWTKRGGNRGRARGGSGANVNRGRGGGVGANNAPTGGSSGRGKGVPIGVWNRARASGNGAAGPSNLAVGNANPWSRIETAPKPGEYFPPPGLTKVEQSLSSMNLSDDEDNTFVPFEPNSNSDDDLDIPYASTVASGEPPPALEQNEVEEPVNLWAQLETKKDGEGEEEPMCSIHGLLCKKGICAERQRLEREKRKAKEAEERAEAKKKREEEKKNKKKKPQGEEGGFRTRTRAQRNQAT</sequence>
<feature type="region of interest" description="Disordered" evidence="1">
    <location>
        <begin position="770"/>
        <end position="808"/>
    </location>
</feature>
<dbReference type="InterPro" id="IPR001810">
    <property type="entry name" value="F-box_dom"/>
</dbReference>
<evidence type="ECO:0000259" key="2">
    <source>
        <dbReference type="PROSITE" id="PS50181"/>
    </source>
</evidence>
<protein>
    <recommendedName>
        <fullName evidence="2">F-box domain-containing protein</fullName>
    </recommendedName>
</protein>
<comment type="caution">
    <text evidence="3">The sequence shown here is derived from an EMBL/GenBank/DDBJ whole genome shotgun (WGS) entry which is preliminary data.</text>
</comment>
<reference evidence="3 4" key="1">
    <citation type="journal article" date="2020" name="ISME J.">
        <title>Uncovering the hidden diversity of litter-decomposition mechanisms in mushroom-forming fungi.</title>
        <authorList>
            <person name="Floudas D."/>
            <person name="Bentzer J."/>
            <person name="Ahren D."/>
            <person name="Johansson T."/>
            <person name="Persson P."/>
            <person name="Tunlid A."/>
        </authorList>
    </citation>
    <scope>NUCLEOTIDE SEQUENCE [LARGE SCALE GENOMIC DNA]</scope>
    <source>
        <strain evidence="3 4">CBS 175.51</strain>
    </source>
</reference>
<feature type="region of interest" description="Disordered" evidence="1">
    <location>
        <begin position="955"/>
        <end position="1004"/>
    </location>
</feature>
<feature type="region of interest" description="Disordered" evidence="1">
    <location>
        <begin position="882"/>
        <end position="914"/>
    </location>
</feature>
<dbReference type="OrthoDB" id="3243413at2759"/>
<feature type="region of interest" description="Disordered" evidence="1">
    <location>
        <begin position="1"/>
        <end position="61"/>
    </location>
</feature>
<keyword evidence="4" id="KW-1185">Reference proteome</keyword>
<gene>
    <name evidence="3" type="ORF">D9611_003568</name>
</gene>
<proteinExistence type="predicted"/>
<dbReference type="EMBL" id="JAACJK010000219">
    <property type="protein sequence ID" value="KAF5317296.1"/>
    <property type="molecule type" value="Genomic_DNA"/>
</dbReference>
<feature type="compositionally biased region" description="Gly residues" evidence="1">
    <location>
        <begin position="778"/>
        <end position="794"/>
    </location>
</feature>
<evidence type="ECO:0000313" key="4">
    <source>
        <dbReference type="Proteomes" id="UP000541558"/>
    </source>
</evidence>
<dbReference type="PROSITE" id="PS50181">
    <property type="entry name" value="FBOX"/>
    <property type="match status" value="1"/>
</dbReference>
<accession>A0A8H5B6P9</accession>
<dbReference type="Proteomes" id="UP000541558">
    <property type="component" value="Unassembled WGS sequence"/>
</dbReference>
<evidence type="ECO:0000256" key="1">
    <source>
        <dbReference type="SAM" id="MobiDB-lite"/>
    </source>
</evidence>
<dbReference type="AlphaFoldDB" id="A0A8H5B6P9"/>
<evidence type="ECO:0000313" key="3">
    <source>
        <dbReference type="EMBL" id="KAF5317296.1"/>
    </source>
</evidence>
<organism evidence="3 4">
    <name type="scientific">Ephemerocybe angulata</name>
    <dbReference type="NCBI Taxonomy" id="980116"/>
    <lineage>
        <taxon>Eukaryota</taxon>
        <taxon>Fungi</taxon>
        <taxon>Dikarya</taxon>
        <taxon>Basidiomycota</taxon>
        <taxon>Agaricomycotina</taxon>
        <taxon>Agaricomycetes</taxon>
        <taxon>Agaricomycetidae</taxon>
        <taxon>Agaricales</taxon>
        <taxon>Agaricineae</taxon>
        <taxon>Psathyrellaceae</taxon>
        <taxon>Ephemerocybe</taxon>
    </lineage>
</organism>